<reference evidence="1 2" key="1">
    <citation type="submission" date="2019-04" db="EMBL/GenBank/DDBJ databases">
        <authorList>
            <person name="Feng G."/>
            <person name="Zhang J."/>
            <person name="Zhu H."/>
        </authorList>
    </citation>
    <scope>NUCLEOTIDE SEQUENCE [LARGE SCALE GENOMIC DNA]</scope>
    <source>
        <strain evidence="1 2">JCM 31653</strain>
    </source>
</reference>
<accession>A0A4Z0PYV2</accession>
<protein>
    <submittedName>
        <fullName evidence="1">Uncharacterized protein</fullName>
    </submittedName>
</protein>
<proteinExistence type="predicted"/>
<evidence type="ECO:0000313" key="1">
    <source>
        <dbReference type="EMBL" id="TGE21642.1"/>
    </source>
</evidence>
<organism evidence="1 2">
    <name type="scientific">Hymenobacter aquaticus</name>
    <dbReference type="NCBI Taxonomy" id="1867101"/>
    <lineage>
        <taxon>Bacteria</taxon>
        <taxon>Pseudomonadati</taxon>
        <taxon>Bacteroidota</taxon>
        <taxon>Cytophagia</taxon>
        <taxon>Cytophagales</taxon>
        <taxon>Hymenobacteraceae</taxon>
        <taxon>Hymenobacter</taxon>
    </lineage>
</organism>
<evidence type="ECO:0000313" key="2">
    <source>
        <dbReference type="Proteomes" id="UP000297549"/>
    </source>
</evidence>
<comment type="caution">
    <text evidence="1">The sequence shown here is derived from an EMBL/GenBank/DDBJ whole genome shotgun (WGS) entry which is preliminary data.</text>
</comment>
<dbReference type="OrthoDB" id="9944042at2"/>
<name>A0A4Z0PYV2_9BACT</name>
<keyword evidence="2" id="KW-1185">Reference proteome</keyword>
<dbReference type="EMBL" id="SRLC01000002">
    <property type="protein sequence ID" value="TGE21642.1"/>
    <property type="molecule type" value="Genomic_DNA"/>
</dbReference>
<dbReference type="AlphaFoldDB" id="A0A4Z0PYV2"/>
<dbReference type="Proteomes" id="UP000297549">
    <property type="component" value="Unassembled WGS sequence"/>
</dbReference>
<sequence length="69" mass="7785">MLHLNQQHLMERRTFHENVLRDDRKVVSPVDFSVFLAFVPFTAPVSEAVFLCPVGSSGGVGQARAYDFF</sequence>
<gene>
    <name evidence="1" type="ORF">E5K00_15305</name>
</gene>
<dbReference type="RefSeq" id="WP_135464188.1">
    <property type="nucleotide sequence ID" value="NZ_SRLC01000002.1"/>
</dbReference>